<protein>
    <recommendedName>
        <fullName evidence="3">SHSP domain-containing protein</fullName>
    </recommendedName>
</protein>
<dbReference type="GO" id="GO:0042026">
    <property type="term" value="P:protein refolding"/>
    <property type="evidence" value="ECO:0007669"/>
    <property type="project" value="TreeGrafter"/>
</dbReference>
<proteinExistence type="inferred from homology"/>
<feature type="non-terminal residue" evidence="4">
    <location>
        <position position="1"/>
    </location>
</feature>
<accession>A0AAV5SR55</accession>
<dbReference type="GO" id="GO:0051082">
    <property type="term" value="F:unfolded protein binding"/>
    <property type="evidence" value="ECO:0007669"/>
    <property type="project" value="TreeGrafter"/>
</dbReference>
<dbReference type="GO" id="GO:0005737">
    <property type="term" value="C:cytoplasm"/>
    <property type="evidence" value="ECO:0007669"/>
    <property type="project" value="TreeGrafter"/>
</dbReference>
<dbReference type="InterPro" id="IPR008978">
    <property type="entry name" value="HSP20-like_chaperone"/>
</dbReference>
<keyword evidence="5" id="KW-1185">Reference proteome</keyword>
<dbReference type="GO" id="GO:0009408">
    <property type="term" value="P:response to heat"/>
    <property type="evidence" value="ECO:0007669"/>
    <property type="project" value="TreeGrafter"/>
</dbReference>
<dbReference type="PANTHER" id="PTHR45640:SF35">
    <property type="entry name" value="HEAT SHOCK PROTEIN HSP-12.2"/>
    <property type="match status" value="1"/>
</dbReference>
<evidence type="ECO:0000313" key="4">
    <source>
        <dbReference type="EMBL" id="GMS82560.1"/>
    </source>
</evidence>
<evidence type="ECO:0000313" key="5">
    <source>
        <dbReference type="Proteomes" id="UP001432027"/>
    </source>
</evidence>
<dbReference type="InterPro" id="IPR001436">
    <property type="entry name" value="Alpha-crystallin/sHSP_animal"/>
</dbReference>
<comment type="similarity">
    <text evidence="1 2">Belongs to the small heat shock protein (HSP20) family.</text>
</comment>
<dbReference type="InterPro" id="IPR002068">
    <property type="entry name" value="A-crystallin/Hsp20_dom"/>
</dbReference>
<gene>
    <name evidence="4" type="ORF">PENTCL1PPCAC_4735</name>
</gene>
<dbReference type="PRINTS" id="PR00299">
    <property type="entry name" value="ACRYSTALLIN"/>
</dbReference>
<evidence type="ECO:0000259" key="3">
    <source>
        <dbReference type="PROSITE" id="PS01031"/>
    </source>
</evidence>
<sequence>VHNDSQKFEIHLDAQQFTPEEIEVKVEGHLLDIHAEHKNRKNPQEARKLDRSYTLPDDVNEHAIRSMLSPRGKLVITAFKKFCTTNPRILLHDNAWIGVAECGVFAHPGPLDRFPVQRSFDGE</sequence>
<feature type="domain" description="SHSP" evidence="3">
    <location>
        <begin position="1"/>
        <end position="95"/>
    </location>
</feature>
<dbReference type="EMBL" id="BTSX01000002">
    <property type="protein sequence ID" value="GMS82560.1"/>
    <property type="molecule type" value="Genomic_DNA"/>
</dbReference>
<evidence type="ECO:0000256" key="1">
    <source>
        <dbReference type="PROSITE-ProRule" id="PRU00285"/>
    </source>
</evidence>
<dbReference type="CDD" id="cd06526">
    <property type="entry name" value="metazoan_ACD"/>
    <property type="match status" value="1"/>
</dbReference>
<comment type="caution">
    <text evidence="4">The sequence shown here is derived from an EMBL/GenBank/DDBJ whole genome shotgun (WGS) entry which is preliminary data.</text>
</comment>
<dbReference type="Proteomes" id="UP001432027">
    <property type="component" value="Unassembled WGS sequence"/>
</dbReference>
<dbReference type="GO" id="GO:0005634">
    <property type="term" value="C:nucleus"/>
    <property type="evidence" value="ECO:0007669"/>
    <property type="project" value="TreeGrafter"/>
</dbReference>
<name>A0AAV5SR55_9BILA</name>
<dbReference type="Gene3D" id="2.60.40.790">
    <property type="match status" value="1"/>
</dbReference>
<evidence type="ECO:0000256" key="2">
    <source>
        <dbReference type="RuleBase" id="RU003616"/>
    </source>
</evidence>
<dbReference type="SUPFAM" id="SSF49764">
    <property type="entry name" value="HSP20-like chaperones"/>
    <property type="match status" value="1"/>
</dbReference>
<dbReference type="PROSITE" id="PS01031">
    <property type="entry name" value="SHSP"/>
    <property type="match status" value="1"/>
</dbReference>
<organism evidence="4 5">
    <name type="scientific">Pristionchus entomophagus</name>
    <dbReference type="NCBI Taxonomy" id="358040"/>
    <lineage>
        <taxon>Eukaryota</taxon>
        <taxon>Metazoa</taxon>
        <taxon>Ecdysozoa</taxon>
        <taxon>Nematoda</taxon>
        <taxon>Chromadorea</taxon>
        <taxon>Rhabditida</taxon>
        <taxon>Rhabditina</taxon>
        <taxon>Diplogasteromorpha</taxon>
        <taxon>Diplogasteroidea</taxon>
        <taxon>Neodiplogasteridae</taxon>
        <taxon>Pristionchus</taxon>
    </lineage>
</organism>
<dbReference type="Pfam" id="PF00011">
    <property type="entry name" value="HSP20"/>
    <property type="match status" value="1"/>
</dbReference>
<dbReference type="AlphaFoldDB" id="A0AAV5SR55"/>
<reference evidence="4" key="1">
    <citation type="submission" date="2023-10" db="EMBL/GenBank/DDBJ databases">
        <title>Genome assembly of Pristionchus species.</title>
        <authorList>
            <person name="Yoshida K."/>
            <person name="Sommer R.J."/>
        </authorList>
    </citation>
    <scope>NUCLEOTIDE SEQUENCE</scope>
    <source>
        <strain evidence="4">RS0144</strain>
    </source>
</reference>
<dbReference type="PANTHER" id="PTHR45640">
    <property type="entry name" value="HEAT SHOCK PROTEIN HSP-12.2-RELATED"/>
    <property type="match status" value="1"/>
</dbReference>